<organism evidence="6 7">
    <name type="scientific">Cladophialophora carrionii CBS 160.54</name>
    <dbReference type="NCBI Taxonomy" id="1279043"/>
    <lineage>
        <taxon>Eukaryota</taxon>
        <taxon>Fungi</taxon>
        <taxon>Dikarya</taxon>
        <taxon>Ascomycota</taxon>
        <taxon>Pezizomycotina</taxon>
        <taxon>Eurotiomycetes</taxon>
        <taxon>Chaetothyriomycetidae</taxon>
        <taxon>Chaetothyriales</taxon>
        <taxon>Herpotrichiellaceae</taxon>
        <taxon>Cladophialophora</taxon>
    </lineage>
</organism>
<keyword evidence="5" id="KW-0349">Heme</keyword>
<dbReference type="InterPro" id="IPR001128">
    <property type="entry name" value="Cyt_P450"/>
</dbReference>
<evidence type="ECO:0000313" key="6">
    <source>
        <dbReference type="EMBL" id="ETI25581.1"/>
    </source>
</evidence>
<dbReference type="PANTHER" id="PTHR24305">
    <property type="entry name" value="CYTOCHROME P450"/>
    <property type="match status" value="1"/>
</dbReference>
<keyword evidence="4 5" id="KW-0408">Iron</keyword>
<dbReference type="Pfam" id="PF00067">
    <property type="entry name" value="p450"/>
    <property type="match status" value="1"/>
</dbReference>
<dbReference type="VEuPathDB" id="FungiDB:G647_02355"/>
<dbReference type="GeneID" id="19980848"/>
<dbReference type="SUPFAM" id="SSF48264">
    <property type="entry name" value="Cytochrome P450"/>
    <property type="match status" value="1"/>
</dbReference>
<dbReference type="RefSeq" id="XP_008724926.1">
    <property type="nucleotide sequence ID" value="XM_008726704.1"/>
</dbReference>
<proteinExistence type="inferred from homology"/>
<evidence type="ECO:0000256" key="5">
    <source>
        <dbReference type="RuleBase" id="RU000461"/>
    </source>
</evidence>
<dbReference type="Proteomes" id="UP000030678">
    <property type="component" value="Unassembled WGS sequence"/>
</dbReference>
<dbReference type="GO" id="GO:0005506">
    <property type="term" value="F:iron ion binding"/>
    <property type="evidence" value="ECO:0007669"/>
    <property type="project" value="InterPro"/>
</dbReference>
<dbReference type="EMBL" id="KB822703">
    <property type="protein sequence ID" value="ETI25581.1"/>
    <property type="molecule type" value="Genomic_DNA"/>
</dbReference>
<dbReference type="GO" id="GO:0004497">
    <property type="term" value="F:monooxygenase activity"/>
    <property type="evidence" value="ECO:0007669"/>
    <property type="project" value="UniProtKB-KW"/>
</dbReference>
<dbReference type="AlphaFoldDB" id="V9DFY5"/>
<dbReference type="Gene3D" id="1.10.630.10">
    <property type="entry name" value="Cytochrome P450"/>
    <property type="match status" value="1"/>
</dbReference>
<evidence type="ECO:0000313" key="7">
    <source>
        <dbReference type="Proteomes" id="UP000030678"/>
    </source>
</evidence>
<dbReference type="GO" id="GO:0016705">
    <property type="term" value="F:oxidoreductase activity, acting on paired donors, with incorporation or reduction of molecular oxygen"/>
    <property type="evidence" value="ECO:0007669"/>
    <property type="project" value="InterPro"/>
</dbReference>
<dbReference type="InterPro" id="IPR017972">
    <property type="entry name" value="Cyt_P450_CS"/>
</dbReference>
<dbReference type="GO" id="GO:0020037">
    <property type="term" value="F:heme binding"/>
    <property type="evidence" value="ECO:0007669"/>
    <property type="project" value="InterPro"/>
</dbReference>
<accession>V9DFY5</accession>
<dbReference type="InterPro" id="IPR050121">
    <property type="entry name" value="Cytochrome_P450_monoxygenase"/>
</dbReference>
<name>V9DFY5_9EURO</name>
<protein>
    <recommendedName>
        <fullName evidence="8">Pisatin demethylase</fullName>
    </recommendedName>
</protein>
<evidence type="ECO:0000256" key="3">
    <source>
        <dbReference type="ARBA" id="ARBA00023002"/>
    </source>
</evidence>
<dbReference type="PROSITE" id="PS00086">
    <property type="entry name" value="CYTOCHROME_P450"/>
    <property type="match status" value="1"/>
</dbReference>
<evidence type="ECO:0000256" key="2">
    <source>
        <dbReference type="ARBA" id="ARBA00022723"/>
    </source>
</evidence>
<comment type="cofactor">
    <cofactor evidence="1">
        <name>heme</name>
        <dbReference type="ChEBI" id="CHEBI:30413"/>
    </cofactor>
</comment>
<dbReference type="PANTHER" id="PTHR24305:SF229">
    <property type="entry name" value="P450, PUTATIVE (EUROFUNG)-RELATED"/>
    <property type="match status" value="1"/>
</dbReference>
<sequence>MHPSVGLTLPRLMPPGGLQFNGKYVPEGYRVGINAAVIHFDRKVFGDDAHQFRPESWLDPAAAANMDRYMFQFGYGTRTCIGKNISLAEMHKLVPTVLTKLDIEWKDPGRNWSTKNHWFVKQTGINVRLKMRY</sequence>
<dbReference type="HOGENOM" id="CLU_001570_14_7_1"/>
<dbReference type="InterPro" id="IPR036396">
    <property type="entry name" value="Cyt_P450_sf"/>
</dbReference>
<comment type="similarity">
    <text evidence="5">Belongs to the cytochrome P450 family.</text>
</comment>
<evidence type="ECO:0008006" key="8">
    <source>
        <dbReference type="Google" id="ProtNLM"/>
    </source>
</evidence>
<evidence type="ECO:0000256" key="4">
    <source>
        <dbReference type="ARBA" id="ARBA00023004"/>
    </source>
</evidence>
<keyword evidence="3 5" id="KW-0560">Oxidoreductase</keyword>
<keyword evidence="5" id="KW-0503">Monooxygenase</keyword>
<keyword evidence="2 5" id="KW-0479">Metal-binding</keyword>
<reference evidence="6 7" key="1">
    <citation type="submission" date="2013-03" db="EMBL/GenBank/DDBJ databases">
        <title>The Genome Sequence of Cladophialophora carrionii CBS 160.54.</title>
        <authorList>
            <consortium name="The Broad Institute Genomics Platform"/>
            <person name="Cuomo C."/>
            <person name="de Hoog S."/>
            <person name="Gorbushina A."/>
            <person name="Walker B."/>
            <person name="Young S.K."/>
            <person name="Zeng Q."/>
            <person name="Gargeya S."/>
            <person name="Fitzgerald M."/>
            <person name="Haas B."/>
            <person name="Abouelleil A."/>
            <person name="Allen A.W."/>
            <person name="Alvarado L."/>
            <person name="Arachchi H.M."/>
            <person name="Berlin A.M."/>
            <person name="Chapman S.B."/>
            <person name="Gainer-Dewar J."/>
            <person name="Goldberg J."/>
            <person name="Griggs A."/>
            <person name="Gujja S."/>
            <person name="Hansen M."/>
            <person name="Howarth C."/>
            <person name="Imamovic A."/>
            <person name="Ireland A."/>
            <person name="Larimer J."/>
            <person name="McCowan C."/>
            <person name="Murphy C."/>
            <person name="Pearson M."/>
            <person name="Poon T.W."/>
            <person name="Priest M."/>
            <person name="Roberts A."/>
            <person name="Saif S."/>
            <person name="Shea T."/>
            <person name="Sisk P."/>
            <person name="Sykes S."/>
            <person name="Wortman J."/>
            <person name="Nusbaum C."/>
            <person name="Birren B."/>
        </authorList>
    </citation>
    <scope>NUCLEOTIDE SEQUENCE [LARGE SCALE GENOMIC DNA]</scope>
    <source>
        <strain evidence="6 7">CBS 160.54</strain>
    </source>
</reference>
<gene>
    <name evidence="6" type="ORF">G647_02355</name>
</gene>
<evidence type="ECO:0000256" key="1">
    <source>
        <dbReference type="ARBA" id="ARBA00001971"/>
    </source>
</evidence>